<gene>
    <name evidence="1" type="ORF">METZ01_LOCUS36558</name>
</gene>
<proteinExistence type="predicted"/>
<name>A0A381QXK6_9ZZZZ</name>
<sequence length="127" mass="14296">VIQKKLKFGLLALSYLFLLAFNANAHHSSAAYDRETVLKISGVIQEFRWKNPHSHIKLEVSSEDENNIIWNFEGGGATTMVREGWRRSMLKIGDQVTIHYNPLRNGQPGGILQGADLADGQFMGHNY</sequence>
<dbReference type="AlphaFoldDB" id="A0A381QXK6"/>
<reference evidence="1" key="1">
    <citation type="submission" date="2018-05" db="EMBL/GenBank/DDBJ databases">
        <authorList>
            <person name="Lanie J.A."/>
            <person name="Ng W.-L."/>
            <person name="Kazmierczak K.M."/>
            <person name="Andrzejewski T.M."/>
            <person name="Davidsen T.M."/>
            <person name="Wayne K.J."/>
            <person name="Tettelin H."/>
            <person name="Glass J.I."/>
            <person name="Rusch D."/>
            <person name="Podicherti R."/>
            <person name="Tsui H.-C.T."/>
            <person name="Winkler M.E."/>
        </authorList>
    </citation>
    <scope>NUCLEOTIDE SEQUENCE</scope>
</reference>
<accession>A0A381QXK6</accession>
<organism evidence="1">
    <name type="scientific">marine metagenome</name>
    <dbReference type="NCBI Taxonomy" id="408172"/>
    <lineage>
        <taxon>unclassified sequences</taxon>
        <taxon>metagenomes</taxon>
        <taxon>ecological metagenomes</taxon>
    </lineage>
</organism>
<feature type="non-terminal residue" evidence="1">
    <location>
        <position position="1"/>
    </location>
</feature>
<evidence type="ECO:0000313" key="1">
    <source>
        <dbReference type="EMBL" id="SUZ83704.1"/>
    </source>
</evidence>
<dbReference type="Pfam" id="PF19649">
    <property type="entry name" value="DUF6152"/>
    <property type="match status" value="1"/>
</dbReference>
<protein>
    <submittedName>
        <fullName evidence="1">Uncharacterized protein</fullName>
    </submittedName>
</protein>
<dbReference type="InterPro" id="IPR046150">
    <property type="entry name" value="DUF6152"/>
</dbReference>
<dbReference type="EMBL" id="UINC01001562">
    <property type="protein sequence ID" value="SUZ83704.1"/>
    <property type="molecule type" value="Genomic_DNA"/>
</dbReference>